<proteinExistence type="predicted"/>
<dbReference type="Proteomes" id="UP001062846">
    <property type="component" value="Chromosome 1"/>
</dbReference>
<accession>A0ACC0PXV7</accession>
<evidence type="ECO:0000313" key="1">
    <source>
        <dbReference type="EMBL" id="KAI8570573.1"/>
    </source>
</evidence>
<protein>
    <submittedName>
        <fullName evidence="1">Uncharacterized protein</fullName>
    </submittedName>
</protein>
<dbReference type="EMBL" id="CM046388">
    <property type="protein sequence ID" value="KAI8570573.1"/>
    <property type="molecule type" value="Genomic_DNA"/>
</dbReference>
<reference evidence="1" key="1">
    <citation type="submission" date="2022-02" db="EMBL/GenBank/DDBJ databases">
        <title>Plant Genome Project.</title>
        <authorList>
            <person name="Zhang R.-G."/>
        </authorList>
    </citation>
    <scope>NUCLEOTIDE SEQUENCE</scope>
    <source>
        <strain evidence="1">AT1</strain>
    </source>
</reference>
<sequence>MGMVVRDWNGKFVAARAIGRQHLTDPLVVEATVARDGHLFARELGLDAILVEGDSQHLVQLVQRRKEDHQGARVIVADIFQF</sequence>
<name>A0ACC0PXV7_RHOML</name>
<evidence type="ECO:0000313" key="2">
    <source>
        <dbReference type="Proteomes" id="UP001062846"/>
    </source>
</evidence>
<comment type="caution">
    <text evidence="1">The sequence shown here is derived from an EMBL/GenBank/DDBJ whole genome shotgun (WGS) entry which is preliminary data.</text>
</comment>
<gene>
    <name evidence="1" type="ORF">RHMOL_Rhmol01G0045400</name>
</gene>
<organism evidence="1 2">
    <name type="scientific">Rhododendron molle</name>
    <name type="common">Chinese azalea</name>
    <name type="synonym">Azalea mollis</name>
    <dbReference type="NCBI Taxonomy" id="49168"/>
    <lineage>
        <taxon>Eukaryota</taxon>
        <taxon>Viridiplantae</taxon>
        <taxon>Streptophyta</taxon>
        <taxon>Embryophyta</taxon>
        <taxon>Tracheophyta</taxon>
        <taxon>Spermatophyta</taxon>
        <taxon>Magnoliopsida</taxon>
        <taxon>eudicotyledons</taxon>
        <taxon>Gunneridae</taxon>
        <taxon>Pentapetalae</taxon>
        <taxon>asterids</taxon>
        <taxon>Ericales</taxon>
        <taxon>Ericaceae</taxon>
        <taxon>Ericoideae</taxon>
        <taxon>Rhodoreae</taxon>
        <taxon>Rhododendron</taxon>
    </lineage>
</organism>
<keyword evidence="2" id="KW-1185">Reference proteome</keyword>